<keyword evidence="2" id="KW-1185">Reference proteome</keyword>
<organism evidence="1 2">
    <name type="scientific">Trichinella patagoniensis</name>
    <dbReference type="NCBI Taxonomy" id="990121"/>
    <lineage>
        <taxon>Eukaryota</taxon>
        <taxon>Metazoa</taxon>
        <taxon>Ecdysozoa</taxon>
        <taxon>Nematoda</taxon>
        <taxon>Enoplea</taxon>
        <taxon>Dorylaimia</taxon>
        <taxon>Trichinellida</taxon>
        <taxon>Trichinellidae</taxon>
        <taxon>Trichinella</taxon>
    </lineage>
</organism>
<evidence type="ECO:0000313" key="2">
    <source>
        <dbReference type="Proteomes" id="UP000054783"/>
    </source>
</evidence>
<dbReference type="Proteomes" id="UP000054783">
    <property type="component" value="Unassembled WGS sequence"/>
</dbReference>
<protein>
    <submittedName>
        <fullName evidence="1">Uncharacterized protein</fullName>
    </submittedName>
</protein>
<sequence length="99" mass="11268">MENQFTGSMWTTKIVEPVNLHYFSKGGDGALCLSKTTRLLTHRKFGVEIAVAKSKPLTKKLLVALTIDHKKTQFHQKKLARQMSHGKAVIEKWIKHAQK</sequence>
<proteinExistence type="predicted"/>
<dbReference type="AlphaFoldDB" id="A0A0V0Z6W6"/>
<accession>A0A0V0Z6W6</accession>
<name>A0A0V0Z6W6_9BILA</name>
<evidence type="ECO:0000313" key="1">
    <source>
        <dbReference type="EMBL" id="KRY08290.1"/>
    </source>
</evidence>
<comment type="caution">
    <text evidence="1">The sequence shown here is derived from an EMBL/GenBank/DDBJ whole genome shotgun (WGS) entry which is preliminary data.</text>
</comment>
<reference evidence="1 2" key="1">
    <citation type="submission" date="2015-01" db="EMBL/GenBank/DDBJ databases">
        <title>Evolution of Trichinella species and genotypes.</title>
        <authorList>
            <person name="Korhonen P.K."/>
            <person name="Edoardo P."/>
            <person name="Giuseppe L.R."/>
            <person name="Gasser R.B."/>
        </authorList>
    </citation>
    <scope>NUCLEOTIDE SEQUENCE [LARGE SCALE GENOMIC DNA]</scope>
    <source>
        <strain evidence="1">ISS2496</strain>
    </source>
</reference>
<dbReference type="EMBL" id="JYDQ01000345">
    <property type="protein sequence ID" value="KRY08290.1"/>
    <property type="molecule type" value="Genomic_DNA"/>
</dbReference>
<gene>
    <name evidence="1" type="ORF">T12_14612</name>
</gene>